<sequence>MGFLAGKKILICGLLSDRSIAYGIATACKREGAELAFTYVSEDLKDRVAKLAADFDSNIVLPCDVGSDEQIEQLFVLLKSHWDSLDGLVHSIAFAPRDALKGDYLDAVTRENFRISHDISSYSFAALAKSARPMLNENAGLITLSYLGAERAIPNYNVMGLAKASLEANVRFMAASLGSEKGIRVYGISAGPIKTLASAGISGFGKLLKAAADATPLKRNVSQEEVGNVAAFLMSPLASGMTGNIVHVDAGYSIGALSLGESA</sequence>
<feature type="binding site" evidence="12">
    <location>
        <begin position="19"/>
        <end position="20"/>
    </location>
    <ligand>
        <name>NAD(+)</name>
        <dbReference type="ChEBI" id="CHEBI:57540"/>
    </ligand>
</feature>
<keyword evidence="7" id="KW-0443">Lipid metabolism</keyword>
<keyword evidence="5 9" id="KW-0560">Oxidoreductase</keyword>
<dbReference type="AlphaFoldDB" id="A0A1W1XKM3"/>
<evidence type="ECO:0000256" key="12">
    <source>
        <dbReference type="PIRSR" id="PIRSR000094-3"/>
    </source>
</evidence>
<feature type="binding site" evidence="12">
    <location>
        <position position="13"/>
    </location>
    <ligand>
        <name>NAD(+)</name>
        <dbReference type="ChEBI" id="CHEBI:57540"/>
    </ligand>
</feature>
<keyword evidence="4" id="KW-0276">Fatty acid metabolism</keyword>
<evidence type="ECO:0000256" key="9">
    <source>
        <dbReference type="PIRNR" id="PIRNR000094"/>
    </source>
</evidence>
<gene>
    <name evidence="13" type="ORF">SAMN02745857_01746</name>
</gene>
<feature type="binding site" evidence="11">
    <location>
        <position position="95"/>
    </location>
    <ligand>
        <name>substrate</name>
    </ligand>
</feature>
<evidence type="ECO:0000313" key="14">
    <source>
        <dbReference type="Proteomes" id="UP000192761"/>
    </source>
</evidence>
<protein>
    <recommendedName>
        <fullName evidence="9">Enoyl-[acyl-carrier-protein] reductase [NADH]</fullName>
        <ecNumber evidence="9">1.3.1.9</ecNumber>
    </recommendedName>
</protein>
<evidence type="ECO:0000256" key="1">
    <source>
        <dbReference type="ARBA" id="ARBA00005194"/>
    </source>
</evidence>
<dbReference type="EMBL" id="FWXD01000009">
    <property type="protein sequence ID" value="SMC24091.1"/>
    <property type="molecule type" value="Genomic_DNA"/>
</dbReference>
<dbReference type="EC" id="1.3.1.9" evidence="9"/>
<feature type="binding site" evidence="12">
    <location>
        <position position="163"/>
    </location>
    <ligand>
        <name>NAD(+)</name>
        <dbReference type="ChEBI" id="CHEBI:57540"/>
    </ligand>
</feature>
<feature type="binding site" evidence="12">
    <location>
        <begin position="193"/>
        <end position="197"/>
    </location>
    <ligand>
        <name>NAD(+)</name>
        <dbReference type="ChEBI" id="CHEBI:57540"/>
    </ligand>
</feature>
<dbReference type="PANTHER" id="PTHR43159:SF2">
    <property type="entry name" value="ENOYL-[ACYL-CARRIER-PROTEIN] REDUCTASE [NADH], CHLOROPLASTIC"/>
    <property type="match status" value="1"/>
</dbReference>
<evidence type="ECO:0000256" key="8">
    <source>
        <dbReference type="ARBA" id="ARBA00023160"/>
    </source>
</evidence>
<evidence type="ECO:0000256" key="11">
    <source>
        <dbReference type="PIRSR" id="PIRSR000094-2"/>
    </source>
</evidence>
<reference evidence="13 14" key="1">
    <citation type="submission" date="2017-04" db="EMBL/GenBank/DDBJ databases">
        <authorList>
            <person name="Afonso C.L."/>
            <person name="Miller P.J."/>
            <person name="Scott M.A."/>
            <person name="Spackman E."/>
            <person name="Goraichik I."/>
            <person name="Dimitrov K.M."/>
            <person name="Suarez D.L."/>
            <person name="Swayne D.E."/>
        </authorList>
    </citation>
    <scope>NUCLEOTIDE SEQUENCE [LARGE SCALE GENOMIC DNA]</scope>
    <source>
        <strain evidence="13 14">DSM 23236</strain>
    </source>
</reference>
<dbReference type="Proteomes" id="UP000192761">
    <property type="component" value="Unassembled WGS sequence"/>
</dbReference>
<dbReference type="PANTHER" id="PTHR43159">
    <property type="entry name" value="ENOYL-[ACYL-CARRIER-PROTEIN] REDUCTASE"/>
    <property type="match status" value="1"/>
</dbReference>
<organism evidence="13 14">
    <name type="scientific">Andreprevotia lacus DSM 23236</name>
    <dbReference type="NCBI Taxonomy" id="1121001"/>
    <lineage>
        <taxon>Bacteria</taxon>
        <taxon>Pseudomonadati</taxon>
        <taxon>Pseudomonadota</taxon>
        <taxon>Betaproteobacteria</taxon>
        <taxon>Neisseriales</taxon>
        <taxon>Chitinibacteraceae</taxon>
        <taxon>Andreprevotia</taxon>
    </lineage>
</organism>
<comment type="pathway">
    <text evidence="1">Lipid metabolism; fatty acid biosynthesis.</text>
</comment>
<evidence type="ECO:0000313" key="13">
    <source>
        <dbReference type="EMBL" id="SMC24091.1"/>
    </source>
</evidence>
<proteinExistence type="inferred from homology"/>
<dbReference type="GO" id="GO:0006633">
    <property type="term" value="P:fatty acid biosynthetic process"/>
    <property type="evidence" value="ECO:0007669"/>
    <property type="project" value="UniProtKB-UniPathway"/>
</dbReference>
<evidence type="ECO:0000256" key="10">
    <source>
        <dbReference type="PIRSR" id="PIRSR000094-1"/>
    </source>
</evidence>
<dbReference type="FunFam" id="3.40.50.720:FF:000054">
    <property type="entry name" value="Enoyl-[acyl-carrier-protein] reductase [NADH]"/>
    <property type="match status" value="1"/>
</dbReference>
<keyword evidence="3 9" id="KW-0444">Lipid biosynthesis</keyword>
<feature type="active site" description="Proton acceptor" evidence="10">
    <location>
        <position position="146"/>
    </location>
</feature>
<dbReference type="CDD" id="cd05372">
    <property type="entry name" value="ENR_SDR"/>
    <property type="match status" value="1"/>
</dbReference>
<keyword evidence="8 9" id="KW-0275">Fatty acid biosynthesis</keyword>
<dbReference type="InterPro" id="IPR002347">
    <property type="entry name" value="SDR_fam"/>
</dbReference>
<dbReference type="Gene3D" id="3.40.50.720">
    <property type="entry name" value="NAD(P)-binding Rossmann-like Domain"/>
    <property type="match status" value="1"/>
</dbReference>
<accession>A0A1W1XKM3</accession>
<evidence type="ECO:0000256" key="2">
    <source>
        <dbReference type="ARBA" id="ARBA00009233"/>
    </source>
</evidence>
<dbReference type="InterPro" id="IPR014358">
    <property type="entry name" value="Enoyl-ACP_Rdtase_NADH"/>
</dbReference>
<dbReference type="SUPFAM" id="SSF51735">
    <property type="entry name" value="NAD(P)-binding Rossmann-fold domains"/>
    <property type="match status" value="1"/>
</dbReference>
<name>A0A1W1XKM3_9NEIS</name>
<dbReference type="Pfam" id="PF13561">
    <property type="entry name" value="adh_short_C2"/>
    <property type="match status" value="1"/>
</dbReference>
<dbReference type="PIRSF" id="PIRSF000094">
    <property type="entry name" value="Enoyl-ACP_rdct"/>
    <property type="match status" value="1"/>
</dbReference>
<evidence type="ECO:0000256" key="3">
    <source>
        <dbReference type="ARBA" id="ARBA00022516"/>
    </source>
</evidence>
<comment type="similarity">
    <text evidence="2 9">Belongs to the short-chain dehydrogenases/reductases (SDR) family. FabI subfamily.</text>
</comment>
<dbReference type="Gene3D" id="1.10.8.400">
    <property type="entry name" value="Enoyl acyl carrier protein reductase"/>
    <property type="match status" value="1"/>
</dbReference>
<keyword evidence="14" id="KW-1185">Reference proteome</keyword>
<dbReference type="GO" id="GO:0004318">
    <property type="term" value="F:enoyl-[acyl-carrier-protein] reductase (NADH) activity"/>
    <property type="evidence" value="ECO:0007669"/>
    <property type="project" value="UniProtKB-EC"/>
</dbReference>
<dbReference type="InterPro" id="IPR036291">
    <property type="entry name" value="NAD(P)-bd_dom_sf"/>
</dbReference>
<dbReference type="RefSeq" id="WP_084090569.1">
    <property type="nucleotide sequence ID" value="NZ_FWXD01000009.1"/>
</dbReference>
<feature type="active site" description="Proton acceptor" evidence="10">
    <location>
        <position position="156"/>
    </location>
</feature>
<dbReference type="STRING" id="1121001.SAMN02745857_01746"/>
<comment type="catalytic activity">
    <reaction evidence="9">
        <text>a 2,3-saturated acyl-[ACP] + NAD(+) = a (2E)-enoyl-[ACP] + NADH + H(+)</text>
        <dbReference type="Rhea" id="RHEA:10240"/>
        <dbReference type="Rhea" id="RHEA-COMP:9925"/>
        <dbReference type="Rhea" id="RHEA-COMP:9926"/>
        <dbReference type="ChEBI" id="CHEBI:15378"/>
        <dbReference type="ChEBI" id="CHEBI:57540"/>
        <dbReference type="ChEBI" id="CHEBI:57945"/>
        <dbReference type="ChEBI" id="CHEBI:78784"/>
        <dbReference type="ChEBI" id="CHEBI:78785"/>
        <dbReference type="EC" id="1.3.1.9"/>
    </reaction>
</comment>
<dbReference type="PRINTS" id="PR00081">
    <property type="entry name" value="GDHRDH"/>
</dbReference>
<evidence type="ECO:0000256" key="4">
    <source>
        <dbReference type="ARBA" id="ARBA00022832"/>
    </source>
</evidence>
<feature type="binding site" evidence="12">
    <location>
        <begin position="64"/>
        <end position="65"/>
    </location>
    <ligand>
        <name>NAD(+)</name>
        <dbReference type="ChEBI" id="CHEBI:57540"/>
    </ligand>
</feature>
<keyword evidence="6 9" id="KW-0520">NAD</keyword>
<evidence type="ECO:0000256" key="7">
    <source>
        <dbReference type="ARBA" id="ARBA00023098"/>
    </source>
</evidence>
<evidence type="ECO:0000256" key="5">
    <source>
        <dbReference type="ARBA" id="ARBA00023002"/>
    </source>
</evidence>
<dbReference type="UniPathway" id="UPA00094"/>
<feature type="binding site" evidence="12">
    <location>
        <position position="92"/>
    </location>
    <ligand>
        <name>NAD(+)</name>
        <dbReference type="ChEBI" id="CHEBI:57540"/>
    </ligand>
</feature>
<evidence type="ECO:0000256" key="6">
    <source>
        <dbReference type="ARBA" id="ARBA00023027"/>
    </source>
</evidence>
<dbReference type="OrthoDB" id="9803628at2"/>